<dbReference type="OrthoDB" id="1924699at2759"/>
<dbReference type="InterPro" id="IPR029064">
    <property type="entry name" value="Ribosomal_eL30-like_sf"/>
</dbReference>
<dbReference type="GO" id="GO:0005730">
    <property type="term" value="C:nucleolus"/>
    <property type="evidence" value="ECO:0007669"/>
    <property type="project" value="UniProtKB-SubCell"/>
</dbReference>
<evidence type="ECO:0000256" key="5">
    <source>
        <dbReference type="ARBA" id="ARBA00022884"/>
    </source>
</evidence>
<dbReference type="Proteomes" id="UP000478052">
    <property type="component" value="Unassembled WGS sequence"/>
</dbReference>
<dbReference type="PRINTS" id="PR00881">
    <property type="entry name" value="L7ARS6FAMILY"/>
</dbReference>
<evidence type="ECO:0000313" key="13">
    <source>
        <dbReference type="Proteomes" id="UP000478052"/>
    </source>
</evidence>
<evidence type="ECO:0000256" key="2">
    <source>
        <dbReference type="ARBA" id="ARBA00007337"/>
    </source>
</evidence>
<evidence type="ECO:0000256" key="7">
    <source>
        <dbReference type="ARBA" id="ARBA00023242"/>
    </source>
</evidence>
<dbReference type="PROSITE" id="PS01082">
    <property type="entry name" value="RIBOSOMAL_L7AE"/>
    <property type="match status" value="1"/>
</dbReference>
<keyword evidence="8 10" id="KW-0687">Ribonucleoprotein</keyword>
<evidence type="ECO:0000256" key="4">
    <source>
        <dbReference type="ARBA" id="ARBA00022728"/>
    </source>
</evidence>
<accession>A0A6G0Z1T7</accession>
<evidence type="ECO:0000256" key="8">
    <source>
        <dbReference type="ARBA" id="ARBA00023274"/>
    </source>
</evidence>
<dbReference type="FunFam" id="3.30.1330.30:FF:000002">
    <property type="entry name" value="NHP2-like protein 1 homolog"/>
    <property type="match status" value="1"/>
</dbReference>
<dbReference type="GO" id="GO:0005681">
    <property type="term" value="C:spliceosomal complex"/>
    <property type="evidence" value="ECO:0007669"/>
    <property type="project" value="UniProtKB-KW"/>
</dbReference>
<keyword evidence="13" id="KW-1185">Reference proteome</keyword>
<dbReference type="InterPro" id="IPR050257">
    <property type="entry name" value="eL8/uL1-like"/>
</dbReference>
<evidence type="ECO:0000256" key="10">
    <source>
        <dbReference type="RuleBase" id="RU366039"/>
    </source>
</evidence>
<dbReference type="GO" id="GO:0000398">
    <property type="term" value="P:mRNA splicing, via spliceosome"/>
    <property type="evidence" value="ECO:0007669"/>
    <property type="project" value="UniProtKB-UniRule"/>
</dbReference>
<evidence type="ECO:0000256" key="1">
    <source>
        <dbReference type="ARBA" id="ARBA00004604"/>
    </source>
</evidence>
<protein>
    <submittedName>
        <fullName evidence="12">NHP2-like protein 1 isoform X2</fullName>
    </submittedName>
</protein>
<dbReference type="InterPro" id="IPR018492">
    <property type="entry name" value="Ribosomal_eL8/Nhp2"/>
</dbReference>
<dbReference type="Pfam" id="PF01248">
    <property type="entry name" value="Ribosomal_L7Ae"/>
    <property type="match status" value="1"/>
</dbReference>
<dbReference type="InterPro" id="IPR004037">
    <property type="entry name" value="Ribosomal_eL8-like_CS"/>
</dbReference>
<proteinExistence type="inferred from homology"/>
<comment type="function">
    <text evidence="9">Binds to the 5'-stem-loop of U4 snRNA and may play a role in the late stage of spliceosome assembly. The protein undergoes a conformational change upon RNA-binding.</text>
</comment>
<dbReference type="InterPro" id="IPR004038">
    <property type="entry name" value="Ribosomal_eL8/eL30/eS12/Gad45"/>
</dbReference>
<dbReference type="PANTHER" id="PTHR23105">
    <property type="entry name" value="RIBOSOMAL PROTEIN L7AE FAMILY MEMBER"/>
    <property type="match status" value="1"/>
</dbReference>
<dbReference type="InterPro" id="IPR002415">
    <property type="entry name" value="H/ACA_rnp_Nhp2-like"/>
</dbReference>
<comment type="function">
    <text evidence="10">Common component of the spliceosome and rRNA processing machinery.</text>
</comment>
<keyword evidence="3" id="KW-0507">mRNA processing</keyword>
<dbReference type="AlphaFoldDB" id="A0A6G0Z1T7"/>
<evidence type="ECO:0000256" key="9">
    <source>
        <dbReference type="ARBA" id="ARBA00055156"/>
    </source>
</evidence>
<gene>
    <name evidence="12" type="ORF">FWK35_00005918</name>
</gene>
<evidence type="ECO:0000256" key="3">
    <source>
        <dbReference type="ARBA" id="ARBA00022664"/>
    </source>
</evidence>
<evidence type="ECO:0000256" key="6">
    <source>
        <dbReference type="ARBA" id="ARBA00023187"/>
    </source>
</evidence>
<evidence type="ECO:0000259" key="11">
    <source>
        <dbReference type="Pfam" id="PF01248"/>
    </source>
</evidence>
<organism evidence="12 13">
    <name type="scientific">Aphis craccivora</name>
    <name type="common">Cowpea aphid</name>
    <dbReference type="NCBI Taxonomy" id="307492"/>
    <lineage>
        <taxon>Eukaryota</taxon>
        <taxon>Metazoa</taxon>
        <taxon>Ecdysozoa</taxon>
        <taxon>Arthropoda</taxon>
        <taxon>Hexapoda</taxon>
        <taxon>Insecta</taxon>
        <taxon>Pterygota</taxon>
        <taxon>Neoptera</taxon>
        <taxon>Paraneoptera</taxon>
        <taxon>Hemiptera</taxon>
        <taxon>Sternorrhyncha</taxon>
        <taxon>Aphidomorpha</taxon>
        <taxon>Aphidoidea</taxon>
        <taxon>Aphididae</taxon>
        <taxon>Aphidini</taxon>
        <taxon>Aphis</taxon>
        <taxon>Aphis</taxon>
    </lineage>
</organism>
<keyword evidence="5 10" id="KW-0694">RNA-binding</keyword>
<keyword evidence="6" id="KW-0508">mRNA splicing</keyword>
<dbReference type="EMBL" id="VUJU01001661">
    <property type="protein sequence ID" value="KAF0764335.1"/>
    <property type="molecule type" value="Genomic_DNA"/>
</dbReference>
<dbReference type="GO" id="GO:0003723">
    <property type="term" value="F:RNA binding"/>
    <property type="evidence" value="ECO:0007669"/>
    <property type="project" value="UniProtKB-UniRule"/>
</dbReference>
<dbReference type="Gene3D" id="3.30.1330.30">
    <property type="match status" value="1"/>
</dbReference>
<comment type="similarity">
    <text evidence="2 10">Belongs to the eukaryotic ribosomal protein eL8 family.</text>
</comment>
<comment type="caution">
    <text evidence="12">The sequence shown here is derived from an EMBL/GenBank/DDBJ whole genome shotgun (WGS) entry which is preliminary data.</text>
</comment>
<feature type="domain" description="Ribosomal protein eL8/eL30/eS12/Gadd45" evidence="11">
    <location>
        <begin position="26"/>
        <end position="116"/>
    </location>
</feature>
<evidence type="ECO:0000313" key="12">
    <source>
        <dbReference type="EMBL" id="KAF0764335.1"/>
    </source>
</evidence>
<name>A0A6G0Z1T7_APHCR</name>
<dbReference type="SUPFAM" id="SSF55315">
    <property type="entry name" value="L30e-like"/>
    <property type="match status" value="1"/>
</dbReference>
<dbReference type="PRINTS" id="PR00883">
    <property type="entry name" value="NUCLEARHMG"/>
</dbReference>
<sequence length="133" mass="14808">MVDDQSITLDVNPKAYPLADQQMTTKILNLVQQAMNYKQLRKGANEATKTLNRGISEFIVCAADAEPLEILLHLPLLCEDKNVPYVFIRSKQALGRACGVSRPVIACSITTDEGSQLRPQIQQVQTEIERLLV</sequence>
<keyword evidence="7 10" id="KW-0539">Nucleus</keyword>
<reference evidence="12 13" key="1">
    <citation type="submission" date="2019-08" db="EMBL/GenBank/DDBJ databases">
        <title>Whole genome of Aphis craccivora.</title>
        <authorList>
            <person name="Voronova N.V."/>
            <person name="Shulinski R.S."/>
            <person name="Bandarenka Y.V."/>
            <person name="Zhorov D.G."/>
            <person name="Warner D."/>
        </authorList>
    </citation>
    <scope>NUCLEOTIDE SEQUENCE [LARGE SCALE GENOMIC DNA]</scope>
    <source>
        <strain evidence="12">180601</strain>
        <tissue evidence="12">Whole Body</tissue>
    </source>
</reference>
<dbReference type="CDD" id="cd21104">
    <property type="entry name" value="SNU13"/>
    <property type="match status" value="1"/>
</dbReference>
<comment type="subcellular location">
    <subcellularLocation>
        <location evidence="1 10">Nucleus</location>
        <location evidence="1 10">Nucleolus</location>
    </subcellularLocation>
</comment>
<dbReference type="GO" id="GO:0042254">
    <property type="term" value="P:ribosome biogenesis"/>
    <property type="evidence" value="ECO:0007669"/>
    <property type="project" value="InterPro"/>
</dbReference>
<keyword evidence="4" id="KW-0747">Spliceosome</keyword>